<comment type="caution">
    <text evidence="3">The sequence shown here is derived from an EMBL/GenBank/DDBJ whole genome shotgun (WGS) entry which is preliminary data.</text>
</comment>
<dbReference type="PANTHER" id="PTHR47488:SF7">
    <property type="entry name" value="HEAVY METAL TRANSPORT_DETOXIFICATION SUPERFAMILY PROTEIN"/>
    <property type="match status" value="1"/>
</dbReference>
<dbReference type="Proteomes" id="UP000287651">
    <property type="component" value="Unassembled WGS sequence"/>
</dbReference>
<feature type="transmembrane region" description="Helical" evidence="2">
    <location>
        <begin position="16"/>
        <end position="38"/>
    </location>
</feature>
<feature type="compositionally biased region" description="Pro residues" evidence="1">
    <location>
        <begin position="122"/>
        <end position="140"/>
    </location>
</feature>
<dbReference type="EMBL" id="AMZH03009851">
    <property type="protein sequence ID" value="RRT55938.1"/>
    <property type="molecule type" value="Genomic_DNA"/>
</dbReference>
<evidence type="ECO:0000313" key="4">
    <source>
        <dbReference type="Proteomes" id="UP000287651"/>
    </source>
</evidence>
<evidence type="ECO:0000256" key="2">
    <source>
        <dbReference type="SAM" id="Phobius"/>
    </source>
</evidence>
<reference evidence="3 4" key="1">
    <citation type="journal article" date="2014" name="Agronomy (Basel)">
        <title>A Draft Genome Sequence for Ensete ventricosum, the Drought-Tolerant Tree Against Hunger.</title>
        <authorList>
            <person name="Harrison J."/>
            <person name="Moore K.A."/>
            <person name="Paszkiewicz K."/>
            <person name="Jones T."/>
            <person name="Grant M."/>
            <person name="Ambacheew D."/>
            <person name="Muzemil S."/>
            <person name="Studholme D.J."/>
        </authorList>
    </citation>
    <scope>NUCLEOTIDE SEQUENCE [LARGE SCALE GENOMIC DNA]</scope>
</reference>
<evidence type="ECO:0000256" key="1">
    <source>
        <dbReference type="SAM" id="MobiDB-lite"/>
    </source>
</evidence>
<evidence type="ECO:0000313" key="3">
    <source>
        <dbReference type="EMBL" id="RRT55938.1"/>
    </source>
</evidence>
<dbReference type="InterPro" id="IPR044169">
    <property type="entry name" value="PI21"/>
</dbReference>
<proteinExistence type="predicted"/>
<accession>A0A426YW39</accession>
<dbReference type="PANTHER" id="PTHR47488">
    <property type="entry name" value="HEAVY METAL TRANSPORT/DETOXIFICATION SUPERFAMILY PROTEIN"/>
    <property type="match status" value="1"/>
</dbReference>
<sequence length="228" mass="24842">LGPLEQMAKKVIGSPLPLVLSFGIVFVLLVIDHVVYVFDTDLHIDSESRPGMLSLFQEDQENPMQTPGYVHRARIQSIAYDEKNGTVTLSGPFDPDCLSKKLCCMAYKVIKDIQIKPEDDPPPPPPSQNQPDPPPTPQPDAPATAQDPEPPSDAPVDAQPASSEPPGLVYLPVFPACFCRCSCSEAHHGCCCSCGKMRSDPPPVYGGPYCQEVRIVYEQDPPNVCIIM</sequence>
<feature type="non-terminal residue" evidence="3">
    <location>
        <position position="1"/>
    </location>
</feature>
<dbReference type="AlphaFoldDB" id="A0A426YW39"/>
<dbReference type="GO" id="GO:1900150">
    <property type="term" value="P:regulation of defense response to fungus"/>
    <property type="evidence" value="ECO:0007669"/>
    <property type="project" value="InterPro"/>
</dbReference>
<organism evidence="3 4">
    <name type="scientific">Ensete ventricosum</name>
    <name type="common">Abyssinian banana</name>
    <name type="synonym">Musa ensete</name>
    <dbReference type="NCBI Taxonomy" id="4639"/>
    <lineage>
        <taxon>Eukaryota</taxon>
        <taxon>Viridiplantae</taxon>
        <taxon>Streptophyta</taxon>
        <taxon>Embryophyta</taxon>
        <taxon>Tracheophyta</taxon>
        <taxon>Spermatophyta</taxon>
        <taxon>Magnoliopsida</taxon>
        <taxon>Liliopsida</taxon>
        <taxon>Zingiberales</taxon>
        <taxon>Musaceae</taxon>
        <taxon>Ensete</taxon>
    </lineage>
</organism>
<gene>
    <name evidence="3" type="ORF">B296_00048138</name>
</gene>
<protein>
    <submittedName>
        <fullName evidence="3">Uncharacterized protein</fullName>
    </submittedName>
</protein>
<keyword evidence="2" id="KW-0812">Transmembrane</keyword>
<keyword evidence="2" id="KW-1133">Transmembrane helix</keyword>
<keyword evidence="2" id="KW-0472">Membrane</keyword>
<name>A0A426YW39_ENSVE</name>
<feature type="region of interest" description="Disordered" evidence="1">
    <location>
        <begin position="115"/>
        <end position="163"/>
    </location>
</feature>